<keyword evidence="4 14" id="KW-0547">Nucleotide-binding</keyword>
<dbReference type="Pfam" id="PF00006">
    <property type="entry name" value="ATP-synt_ab"/>
    <property type="match status" value="1"/>
</dbReference>
<dbReference type="OrthoDB" id="9801639at2"/>
<keyword evidence="17" id="KW-1185">Reference proteome</keyword>
<evidence type="ECO:0000256" key="6">
    <source>
        <dbReference type="ARBA" id="ARBA00022840"/>
    </source>
</evidence>
<evidence type="ECO:0000256" key="7">
    <source>
        <dbReference type="ARBA" id="ARBA00022967"/>
    </source>
</evidence>
<accession>A0A4R9JWX8</accession>
<dbReference type="Gene3D" id="1.10.1140.10">
    <property type="entry name" value="Bovine Mitochondrial F1-atpase, Atp Synthase Beta Chain, Chain D, domain 3"/>
    <property type="match status" value="1"/>
</dbReference>
<organism evidence="16 17">
    <name type="scientific">Leptospira kemamanensis</name>
    <dbReference type="NCBI Taxonomy" id="2484942"/>
    <lineage>
        <taxon>Bacteria</taxon>
        <taxon>Pseudomonadati</taxon>
        <taxon>Spirochaetota</taxon>
        <taxon>Spirochaetia</taxon>
        <taxon>Leptospirales</taxon>
        <taxon>Leptospiraceae</taxon>
        <taxon>Leptospira</taxon>
    </lineage>
</organism>
<dbReference type="Pfam" id="PF02874">
    <property type="entry name" value="ATP-synt_ab_N"/>
    <property type="match status" value="1"/>
</dbReference>
<comment type="function">
    <text evidence="13">Produces ATP from ADP in the presence of a sodium ion gradient across the membrane. The beta chain is the catalytic subunit.</text>
</comment>
<evidence type="ECO:0000256" key="8">
    <source>
        <dbReference type="ARBA" id="ARBA00023065"/>
    </source>
</evidence>
<dbReference type="EC" id="7.1.2.2" evidence="14"/>
<dbReference type="GO" id="GO:0046933">
    <property type="term" value="F:proton-transporting ATP synthase activity, rotational mechanism"/>
    <property type="evidence" value="ECO:0007669"/>
    <property type="project" value="UniProtKB-UniRule"/>
</dbReference>
<dbReference type="GO" id="GO:0046962">
    <property type="term" value="F:sodium-transporting ATPase activity, rotational mechanism"/>
    <property type="evidence" value="ECO:0007669"/>
    <property type="project" value="UniProtKB-EC"/>
</dbReference>
<dbReference type="PROSITE" id="PS00152">
    <property type="entry name" value="ATPASE_ALPHA_BETA"/>
    <property type="match status" value="1"/>
</dbReference>
<comment type="similarity">
    <text evidence="2 14">Belongs to the ATPase alpha/beta chains family.</text>
</comment>
<dbReference type="GO" id="GO:0045259">
    <property type="term" value="C:proton-transporting ATP synthase complex"/>
    <property type="evidence" value="ECO:0007669"/>
    <property type="project" value="UniProtKB-KW"/>
</dbReference>
<dbReference type="InterPro" id="IPR003593">
    <property type="entry name" value="AAA+_ATPase"/>
</dbReference>
<dbReference type="CDD" id="cd18110">
    <property type="entry name" value="ATP-synt_F1_beta_C"/>
    <property type="match status" value="1"/>
</dbReference>
<keyword evidence="6 14" id="KW-0067">ATP-binding</keyword>
<dbReference type="Gene3D" id="2.40.10.170">
    <property type="match status" value="1"/>
</dbReference>
<dbReference type="HAMAP" id="MF_01347">
    <property type="entry name" value="ATP_synth_beta_bact"/>
    <property type="match status" value="1"/>
</dbReference>
<sequence>MNKGKIKQIIGSVLDISFDSGNMPEIYNAVEIQSKVNGKDVTITAEVQQHIGDNTVRAISLQSTDGLKRGLEVTDTGSPISVPVGTKTLGRIFNVLGEVIDEMGDLPKDVKKLPIHRNAPSYEEIKPKTEIFETGIKVIDLLAPYIKGGKTGLFGGAGVGKTVLIQELINNIAKQHGGYSVFAGVGERTREGNDLWHEMKDSGVIDKTVLCFGQMNEPPGARLRVALSALTMAENFRDESGSDILLFVDNIFRFSQAGSEVSALLGRMPSAVGYQPTLSTEMGGLQERITSTTRGSITSVQAIYVPADDLTDPAPATAFTHLDATTVLSRAISEKGIYPAVDPLDSTSRIMNPQIVGEEHYNTAREVQRILQRYKDLQDIIAILGMDELSEDDKILVARARRLEKFLSQPFHVAEQFTGRPGKYVKLEDTIRSFKGIIEGKYDSLPEQAFYMVGSIDEVIEAAKQLKG</sequence>
<evidence type="ECO:0000256" key="14">
    <source>
        <dbReference type="HAMAP-Rule" id="MF_01347"/>
    </source>
</evidence>
<dbReference type="Pfam" id="PF22919">
    <property type="entry name" value="ATP-synt_VA_C"/>
    <property type="match status" value="1"/>
</dbReference>
<feature type="domain" description="AAA+ ATPase" evidence="15">
    <location>
        <begin position="147"/>
        <end position="411"/>
    </location>
</feature>
<dbReference type="SUPFAM" id="SSF50615">
    <property type="entry name" value="N-terminal domain of alpha and beta subunits of F1 ATP synthase"/>
    <property type="match status" value="1"/>
</dbReference>
<name>A0A4R9JWX8_9LEPT</name>
<dbReference type="InterPro" id="IPR050053">
    <property type="entry name" value="ATPase_alpha/beta_chains"/>
</dbReference>
<comment type="function">
    <text evidence="14">Produces ATP from ADP in the presence of a proton gradient across the membrane. The catalytic sites are hosted primarily by the beta subunits.</text>
</comment>
<dbReference type="InterPro" id="IPR055190">
    <property type="entry name" value="ATP-synt_VA_C"/>
</dbReference>
<evidence type="ECO:0000256" key="5">
    <source>
        <dbReference type="ARBA" id="ARBA00022781"/>
    </source>
</evidence>
<keyword evidence="9 14" id="KW-0472">Membrane</keyword>
<dbReference type="InterPro" id="IPR005722">
    <property type="entry name" value="ATP_synth_F1_bsu"/>
</dbReference>
<dbReference type="SMART" id="SM00382">
    <property type="entry name" value="AAA"/>
    <property type="match status" value="1"/>
</dbReference>
<dbReference type="EMBL" id="RQGG01000007">
    <property type="protein sequence ID" value="TGL56077.1"/>
    <property type="molecule type" value="Genomic_DNA"/>
</dbReference>
<evidence type="ECO:0000256" key="10">
    <source>
        <dbReference type="ARBA" id="ARBA00023196"/>
    </source>
</evidence>
<dbReference type="InterPro" id="IPR020003">
    <property type="entry name" value="ATPase_a/bsu_AS"/>
</dbReference>
<dbReference type="FunFam" id="2.40.10.170:FF:000005">
    <property type="entry name" value="ATP synthase subunit beta"/>
    <property type="match status" value="1"/>
</dbReference>
<proteinExistence type="inferred from homology"/>
<dbReference type="RefSeq" id="WP_135617499.1">
    <property type="nucleotide sequence ID" value="NZ_RQGG01000007.1"/>
</dbReference>
<dbReference type="InterPro" id="IPR000194">
    <property type="entry name" value="ATPase_F1/V1/A1_a/bsu_nucl-bd"/>
</dbReference>
<evidence type="ECO:0000256" key="2">
    <source>
        <dbReference type="ARBA" id="ARBA00008936"/>
    </source>
</evidence>
<gene>
    <name evidence="14 16" type="primary">atpD</name>
    <name evidence="16" type="ORF">EHQ59_02190</name>
</gene>
<evidence type="ECO:0000256" key="12">
    <source>
        <dbReference type="ARBA" id="ARBA00052325"/>
    </source>
</evidence>
<dbReference type="CDD" id="cd01133">
    <property type="entry name" value="F1-ATPase_beta_CD"/>
    <property type="match status" value="1"/>
</dbReference>
<evidence type="ECO:0000259" key="15">
    <source>
        <dbReference type="SMART" id="SM00382"/>
    </source>
</evidence>
<dbReference type="SUPFAM" id="SSF52540">
    <property type="entry name" value="P-loop containing nucleoside triphosphate hydrolases"/>
    <property type="match status" value="1"/>
</dbReference>
<dbReference type="PANTHER" id="PTHR15184">
    <property type="entry name" value="ATP SYNTHASE"/>
    <property type="match status" value="1"/>
</dbReference>
<evidence type="ECO:0000256" key="1">
    <source>
        <dbReference type="ARBA" id="ARBA00004202"/>
    </source>
</evidence>
<evidence type="ECO:0000256" key="13">
    <source>
        <dbReference type="ARBA" id="ARBA00059242"/>
    </source>
</evidence>
<reference evidence="16" key="1">
    <citation type="journal article" date="2019" name="PLoS Negl. Trop. Dis.">
        <title>Revisiting the worldwide diversity of Leptospira species in the environment.</title>
        <authorList>
            <person name="Vincent A.T."/>
            <person name="Schiettekatte O."/>
            <person name="Bourhy P."/>
            <person name="Veyrier F.J."/>
            <person name="Picardeau M."/>
        </authorList>
    </citation>
    <scope>NUCLEOTIDE SEQUENCE [LARGE SCALE GENOMIC DNA]</scope>
    <source>
        <strain evidence="16">201702454</strain>
    </source>
</reference>
<keyword evidence="8 14" id="KW-0406">Ion transport</keyword>
<dbReference type="SUPFAM" id="SSF47917">
    <property type="entry name" value="C-terminal domain of alpha and beta subunits of F1 ATP synthase"/>
    <property type="match status" value="1"/>
</dbReference>
<dbReference type="InterPro" id="IPR036121">
    <property type="entry name" value="ATPase_F1/V1/A1_a/bsu_N_sf"/>
</dbReference>
<comment type="caution">
    <text evidence="16">The sequence shown here is derived from an EMBL/GenBank/DDBJ whole genome shotgun (WGS) entry which is preliminary data.</text>
</comment>
<dbReference type="InterPro" id="IPR024034">
    <property type="entry name" value="ATPase_F1/V1_b/a_C"/>
</dbReference>
<evidence type="ECO:0000256" key="3">
    <source>
        <dbReference type="ARBA" id="ARBA00022448"/>
    </source>
</evidence>
<keyword evidence="3 14" id="KW-0813">Transport</keyword>
<keyword evidence="14" id="KW-1003">Cell membrane</keyword>
<evidence type="ECO:0000256" key="9">
    <source>
        <dbReference type="ARBA" id="ARBA00023136"/>
    </source>
</evidence>
<dbReference type="AlphaFoldDB" id="A0A4R9JWX8"/>
<keyword evidence="10 14" id="KW-0139">CF(1)</keyword>
<comment type="catalytic activity">
    <reaction evidence="14">
        <text>ATP + H2O + 4 H(+)(in) = ADP + phosphate + 5 H(+)(out)</text>
        <dbReference type="Rhea" id="RHEA:57720"/>
        <dbReference type="ChEBI" id="CHEBI:15377"/>
        <dbReference type="ChEBI" id="CHEBI:15378"/>
        <dbReference type="ChEBI" id="CHEBI:30616"/>
        <dbReference type="ChEBI" id="CHEBI:43474"/>
        <dbReference type="ChEBI" id="CHEBI:456216"/>
        <dbReference type="EC" id="7.1.2.2"/>
    </reaction>
</comment>
<evidence type="ECO:0000313" key="16">
    <source>
        <dbReference type="EMBL" id="TGL56077.1"/>
    </source>
</evidence>
<keyword evidence="11 14" id="KW-0066">ATP synthesis</keyword>
<dbReference type="GO" id="GO:0005886">
    <property type="term" value="C:plasma membrane"/>
    <property type="evidence" value="ECO:0007669"/>
    <property type="project" value="UniProtKB-SubCell"/>
</dbReference>
<keyword evidence="7 14" id="KW-1278">Translocase</keyword>
<dbReference type="Proteomes" id="UP000297609">
    <property type="component" value="Unassembled WGS sequence"/>
</dbReference>
<dbReference type="InterPro" id="IPR027417">
    <property type="entry name" value="P-loop_NTPase"/>
</dbReference>
<feature type="binding site" evidence="14">
    <location>
        <begin position="155"/>
        <end position="162"/>
    </location>
    <ligand>
        <name>ATP</name>
        <dbReference type="ChEBI" id="CHEBI:30616"/>
    </ligand>
</feature>
<comment type="catalytic activity">
    <reaction evidence="12">
        <text>4 Na(+)(in) + ATP + H2O = 4 Na(+)(out) + ADP + phosphate + H(+)</text>
        <dbReference type="Rhea" id="RHEA:58156"/>
        <dbReference type="ChEBI" id="CHEBI:15377"/>
        <dbReference type="ChEBI" id="CHEBI:15378"/>
        <dbReference type="ChEBI" id="CHEBI:29101"/>
        <dbReference type="ChEBI" id="CHEBI:30616"/>
        <dbReference type="ChEBI" id="CHEBI:43474"/>
        <dbReference type="ChEBI" id="CHEBI:456216"/>
        <dbReference type="EC" id="7.2.2.1"/>
    </reaction>
</comment>
<dbReference type="GO" id="GO:0005524">
    <property type="term" value="F:ATP binding"/>
    <property type="evidence" value="ECO:0007669"/>
    <property type="project" value="UniProtKB-UniRule"/>
</dbReference>
<dbReference type="FunFam" id="1.10.1140.10:FF:000001">
    <property type="entry name" value="ATP synthase subunit beta"/>
    <property type="match status" value="1"/>
</dbReference>
<keyword evidence="5 14" id="KW-0375">Hydrogen ion transport</keyword>
<dbReference type="PANTHER" id="PTHR15184:SF71">
    <property type="entry name" value="ATP SYNTHASE SUBUNIT BETA, MITOCHONDRIAL"/>
    <property type="match status" value="1"/>
</dbReference>
<dbReference type="CDD" id="cd18115">
    <property type="entry name" value="ATP-synt_F1_beta_N"/>
    <property type="match status" value="1"/>
</dbReference>
<evidence type="ECO:0000256" key="11">
    <source>
        <dbReference type="ARBA" id="ARBA00023310"/>
    </source>
</evidence>
<evidence type="ECO:0000313" key="17">
    <source>
        <dbReference type="Proteomes" id="UP000297609"/>
    </source>
</evidence>
<comment type="subcellular location">
    <subcellularLocation>
        <location evidence="1 14">Cell membrane</location>
        <topology evidence="1 14">Peripheral membrane protein</topology>
    </subcellularLocation>
</comment>
<evidence type="ECO:0000256" key="4">
    <source>
        <dbReference type="ARBA" id="ARBA00022741"/>
    </source>
</evidence>
<dbReference type="FunFam" id="3.40.50.300:FF:000004">
    <property type="entry name" value="ATP synthase subunit beta"/>
    <property type="match status" value="1"/>
</dbReference>
<dbReference type="InterPro" id="IPR004100">
    <property type="entry name" value="ATPase_F1/V1/A1_a/bsu_N"/>
</dbReference>
<protein>
    <recommendedName>
        <fullName evidence="14">ATP synthase subunit beta</fullName>
        <ecNumber evidence="14">7.1.2.2</ecNumber>
    </recommendedName>
    <alternativeName>
        <fullName evidence="14">ATP synthase F1 sector subunit beta</fullName>
    </alternativeName>
    <alternativeName>
        <fullName evidence="14">F-ATPase subunit beta</fullName>
    </alternativeName>
</protein>
<dbReference type="Gene3D" id="3.40.50.300">
    <property type="entry name" value="P-loop containing nucleotide triphosphate hydrolases"/>
    <property type="match status" value="1"/>
</dbReference>
<dbReference type="NCBIfam" id="TIGR01039">
    <property type="entry name" value="atpD"/>
    <property type="match status" value="1"/>
</dbReference>